<comment type="caution">
    <text evidence="1">The sequence shown here is derived from an EMBL/GenBank/DDBJ whole genome shotgun (WGS) entry which is preliminary data.</text>
</comment>
<dbReference type="Proteomes" id="UP000051589">
    <property type="component" value="Unassembled WGS sequence"/>
</dbReference>
<proteinExistence type="predicted"/>
<organism evidence="1 2">
    <name type="scientific">Levilactobacillus senmaizukei DSM 21775 = NBRC 103853</name>
    <dbReference type="NCBI Taxonomy" id="1423803"/>
    <lineage>
        <taxon>Bacteria</taxon>
        <taxon>Bacillati</taxon>
        <taxon>Bacillota</taxon>
        <taxon>Bacilli</taxon>
        <taxon>Lactobacillales</taxon>
        <taxon>Lactobacillaceae</taxon>
        <taxon>Levilactobacillus</taxon>
    </lineage>
</organism>
<evidence type="ECO:0000313" key="1">
    <source>
        <dbReference type="EMBL" id="KRN02091.1"/>
    </source>
</evidence>
<reference evidence="1 2" key="1">
    <citation type="journal article" date="2015" name="Genome Announc.">
        <title>Expanding the biotechnology potential of lactobacilli through comparative genomics of 213 strains and associated genera.</title>
        <authorList>
            <person name="Sun Z."/>
            <person name="Harris H.M."/>
            <person name="McCann A."/>
            <person name="Guo C."/>
            <person name="Argimon S."/>
            <person name="Zhang W."/>
            <person name="Yang X."/>
            <person name="Jeffery I.B."/>
            <person name="Cooney J.C."/>
            <person name="Kagawa T.F."/>
            <person name="Liu W."/>
            <person name="Song Y."/>
            <person name="Salvetti E."/>
            <person name="Wrobel A."/>
            <person name="Rasinkangas P."/>
            <person name="Parkhill J."/>
            <person name="Rea M.C."/>
            <person name="O'Sullivan O."/>
            <person name="Ritari J."/>
            <person name="Douillard F.P."/>
            <person name="Paul Ross R."/>
            <person name="Yang R."/>
            <person name="Briner A.E."/>
            <person name="Felis G.E."/>
            <person name="de Vos W.M."/>
            <person name="Barrangou R."/>
            <person name="Klaenhammer T.R."/>
            <person name="Caufield P.W."/>
            <person name="Cui Y."/>
            <person name="Zhang H."/>
            <person name="O'Toole P.W."/>
        </authorList>
    </citation>
    <scope>NUCLEOTIDE SEQUENCE [LARGE SCALE GENOMIC DNA]</scope>
    <source>
        <strain evidence="1 2">DSM 21775</strain>
    </source>
</reference>
<gene>
    <name evidence="1" type="ORF">FD13_GL000230</name>
</gene>
<sequence length="51" mass="5382">MEPDSSPAELAVDDADELSAAELFRSLMVDEELAEEAADEVLLALSLDSSA</sequence>
<evidence type="ECO:0000313" key="2">
    <source>
        <dbReference type="Proteomes" id="UP000051589"/>
    </source>
</evidence>
<keyword evidence="2" id="KW-1185">Reference proteome</keyword>
<name>A0A0R2DGG7_9LACO</name>
<dbReference type="EMBL" id="AYZH01000010">
    <property type="protein sequence ID" value="KRN02091.1"/>
    <property type="molecule type" value="Genomic_DNA"/>
</dbReference>
<protein>
    <submittedName>
        <fullName evidence="1">Uncharacterized protein</fullName>
    </submittedName>
</protein>
<dbReference type="AlphaFoldDB" id="A0A0R2DGG7"/>
<accession>A0A0R2DGG7</accession>